<dbReference type="PRINTS" id="PR00455">
    <property type="entry name" value="HTHTETR"/>
</dbReference>
<dbReference type="Proteomes" id="UP000709466">
    <property type="component" value="Unassembled WGS sequence"/>
</dbReference>
<dbReference type="InterPro" id="IPR050109">
    <property type="entry name" value="HTH-type_TetR-like_transc_reg"/>
</dbReference>
<sequence>MPDGDQDIKRGRKFEQVIEGAREVFLRDGFDGASVDDIAKAAGVSKATLYSYFPDKRLLFMEVARIECQVQAENISSRVDLKLSLPDMLNFAAREFIEILTRPFNRRMYRMCVAEAERFPAVGEQFYTCGPSNGRMKIGKFLKKYVERGELAIEDIDLAADQFEMLCKADIVDRGLFLNQSEFTDAEKKRVADGAVEMFLARYGVK</sequence>
<gene>
    <name evidence="4" type="ORF">HCZ30_12370</name>
</gene>
<dbReference type="InterPro" id="IPR001647">
    <property type="entry name" value="HTH_TetR"/>
</dbReference>
<reference evidence="4 5" key="1">
    <citation type="submission" date="2020-03" db="EMBL/GenBank/DDBJ databases">
        <title>Bacterial isolates of synthetic phycosphere.</title>
        <authorList>
            <person name="Fu H."/>
            <person name="Moran M.A."/>
        </authorList>
    </citation>
    <scope>NUCLEOTIDE SEQUENCE [LARGE SCALE GENOMIC DNA]</scope>
    <source>
        <strain evidence="4 5">HF1</strain>
    </source>
</reference>
<dbReference type="EMBL" id="JAATOP010000008">
    <property type="protein sequence ID" value="NIY73220.1"/>
    <property type="molecule type" value="Genomic_DNA"/>
</dbReference>
<evidence type="ECO:0000259" key="3">
    <source>
        <dbReference type="PROSITE" id="PS50977"/>
    </source>
</evidence>
<dbReference type="Pfam" id="PF00440">
    <property type="entry name" value="TetR_N"/>
    <property type="match status" value="1"/>
</dbReference>
<dbReference type="PANTHER" id="PTHR30055">
    <property type="entry name" value="HTH-TYPE TRANSCRIPTIONAL REGULATOR RUTR"/>
    <property type="match status" value="1"/>
</dbReference>
<dbReference type="InterPro" id="IPR036271">
    <property type="entry name" value="Tet_transcr_reg_TetR-rel_C_sf"/>
</dbReference>
<dbReference type="InterPro" id="IPR009057">
    <property type="entry name" value="Homeodomain-like_sf"/>
</dbReference>
<evidence type="ECO:0000256" key="1">
    <source>
        <dbReference type="ARBA" id="ARBA00023125"/>
    </source>
</evidence>
<dbReference type="InterPro" id="IPR023772">
    <property type="entry name" value="DNA-bd_HTH_TetR-type_CS"/>
</dbReference>
<evidence type="ECO:0000313" key="5">
    <source>
        <dbReference type="Proteomes" id="UP000709466"/>
    </source>
</evidence>
<feature type="domain" description="HTH tetR-type" evidence="3">
    <location>
        <begin position="11"/>
        <end position="71"/>
    </location>
</feature>
<keyword evidence="5" id="KW-1185">Reference proteome</keyword>
<dbReference type="SUPFAM" id="SSF46689">
    <property type="entry name" value="Homeodomain-like"/>
    <property type="match status" value="1"/>
</dbReference>
<dbReference type="PROSITE" id="PS01081">
    <property type="entry name" value="HTH_TETR_1"/>
    <property type="match status" value="1"/>
</dbReference>
<feature type="DNA-binding region" description="H-T-H motif" evidence="2">
    <location>
        <begin position="34"/>
        <end position="53"/>
    </location>
</feature>
<evidence type="ECO:0000313" key="4">
    <source>
        <dbReference type="EMBL" id="NIY73220.1"/>
    </source>
</evidence>
<comment type="caution">
    <text evidence="4">The sequence shown here is derived from an EMBL/GenBank/DDBJ whole genome shotgun (WGS) entry which is preliminary data.</text>
</comment>
<name>A0ABX0VYR8_9RHOB</name>
<dbReference type="PANTHER" id="PTHR30055:SF146">
    <property type="entry name" value="HTH-TYPE TRANSCRIPTIONAL DUAL REGULATOR CECR"/>
    <property type="match status" value="1"/>
</dbReference>
<protein>
    <submittedName>
        <fullName evidence="4">TetR/AcrR family transcriptional regulator</fullName>
    </submittedName>
</protein>
<dbReference type="Pfam" id="PF14246">
    <property type="entry name" value="TetR_C_7"/>
    <property type="match status" value="1"/>
</dbReference>
<organism evidence="4 5">
    <name type="scientific">Marivivens donghaensis</name>
    <dbReference type="NCBI Taxonomy" id="1699413"/>
    <lineage>
        <taxon>Bacteria</taxon>
        <taxon>Pseudomonadati</taxon>
        <taxon>Pseudomonadota</taxon>
        <taxon>Alphaproteobacteria</taxon>
        <taxon>Rhodobacterales</taxon>
        <taxon>Paracoccaceae</taxon>
        <taxon>Marivivens group</taxon>
        <taxon>Marivivens</taxon>
    </lineage>
</organism>
<dbReference type="RefSeq" id="WP_167638608.1">
    <property type="nucleotide sequence ID" value="NZ_JAATOP010000008.1"/>
</dbReference>
<dbReference type="Gene3D" id="1.10.10.60">
    <property type="entry name" value="Homeodomain-like"/>
    <property type="match status" value="1"/>
</dbReference>
<dbReference type="Gene3D" id="1.10.357.10">
    <property type="entry name" value="Tetracycline Repressor, domain 2"/>
    <property type="match status" value="1"/>
</dbReference>
<dbReference type="PROSITE" id="PS50977">
    <property type="entry name" value="HTH_TETR_2"/>
    <property type="match status" value="1"/>
</dbReference>
<dbReference type="InterPro" id="IPR039536">
    <property type="entry name" value="TetR_C_Proteobacteria"/>
</dbReference>
<evidence type="ECO:0000256" key="2">
    <source>
        <dbReference type="PROSITE-ProRule" id="PRU00335"/>
    </source>
</evidence>
<proteinExistence type="predicted"/>
<accession>A0ABX0VYR8</accession>
<keyword evidence="1 2" id="KW-0238">DNA-binding</keyword>
<dbReference type="SUPFAM" id="SSF48498">
    <property type="entry name" value="Tetracyclin repressor-like, C-terminal domain"/>
    <property type="match status" value="1"/>
</dbReference>